<feature type="region of interest" description="Disordered" evidence="1">
    <location>
        <begin position="102"/>
        <end position="144"/>
    </location>
</feature>
<accession>A0AA86MWC8</accession>
<protein>
    <submittedName>
        <fullName evidence="3">Uncharacterized protein</fullName>
    </submittedName>
</protein>
<dbReference type="RefSeq" id="WP_289267254.1">
    <property type="nucleotide sequence ID" value="NZ_OX365700.1"/>
</dbReference>
<dbReference type="KEGG" id="nti:DNFV4_00686"/>
<feature type="compositionally biased region" description="Low complexity" evidence="1">
    <location>
        <begin position="128"/>
        <end position="137"/>
    </location>
</feature>
<sequence>MSWSCLRKVIPVLLAILTVGPMDPAPAAQFSSGSTGSLGALAPASNTTVVLPADGILHYTTVTIPAGVTVTFQRNAANTPVTLLAQGDISIAGTISVKGDDAVPYSGDNPSPPSLGGPGGFAGGQGGTKSTSNNNGAAGQGPGGGAPGIFNPWYTTTTDATYGAPADFVSLLPLFGGSGGGGGGRTASYPSTAAGAGGGGAIVIASTTKITVQSTGVINANGGAGYRVACDWRAGGAGSGGAIRLVAPLVTNLGTIQALGGTPGCPTGGGPGRVRIEAFTLGAIYATNPAASIAATPGPVTASSVPALTSLPTLRISTIGGVSTPSVPGGTYTTADVTMPPGTTNPVTVTIEATNTPVPSTFTFVVLAPFTTATSVTANSTGTFASSTASASLTLPAGQTSVLNVYSHFVMP</sequence>
<gene>
    <name evidence="3" type="ORF">DNFV4_00686</name>
</gene>
<evidence type="ECO:0000313" key="3">
    <source>
        <dbReference type="EMBL" id="CAI4030258.1"/>
    </source>
</evidence>
<reference evidence="3" key="1">
    <citation type="submission" date="2022-10" db="EMBL/GenBank/DDBJ databases">
        <authorList>
            <person name="Koch H."/>
        </authorList>
    </citation>
    <scope>NUCLEOTIDE SEQUENCE</scope>
    <source>
        <strain evidence="3">DNF</strain>
    </source>
</reference>
<proteinExistence type="predicted"/>
<keyword evidence="4" id="KW-1185">Reference proteome</keyword>
<dbReference type="EMBL" id="OX365700">
    <property type="protein sequence ID" value="CAI4030258.1"/>
    <property type="molecule type" value="Genomic_DNA"/>
</dbReference>
<feature type="signal peptide" evidence="2">
    <location>
        <begin position="1"/>
        <end position="27"/>
    </location>
</feature>
<organism evidence="3 4">
    <name type="scientific">Nitrospira tepida</name>
    <dbReference type="NCBI Taxonomy" id="2973512"/>
    <lineage>
        <taxon>Bacteria</taxon>
        <taxon>Pseudomonadati</taxon>
        <taxon>Nitrospirota</taxon>
        <taxon>Nitrospiria</taxon>
        <taxon>Nitrospirales</taxon>
        <taxon>Nitrospiraceae</taxon>
        <taxon>Nitrospira</taxon>
    </lineage>
</organism>
<evidence type="ECO:0000313" key="4">
    <source>
        <dbReference type="Proteomes" id="UP001179121"/>
    </source>
</evidence>
<feature type="chain" id="PRO_5041655024" evidence="2">
    <location>
        <begin position="28"/>
        <end position="412"/>
    </location>
</feature>
<evidence type="ECO:0000256" key="1">
    <source>
        <dbReference type="SAM" id="MobiDB-lite"/>
    </source>
</evidence>
<dbReference type="AlphaFoldDB" id="A0AA86MWC8"/>
<name>A0AA86MWC8_9BACT</name>
<dbReference type="Proteomes" id="UP001179121">
    <property type="component" value="Chromosome"/>
</dbReference>
<keyword evidence="2" id="KW-0732">Signal</keyword>
<feature type="compositionally biased region" description="Gly residues" evidence="1">
    <location>
        <begin position="116"/>
        <end position="127"/>
    </location>
</feature>
<evidence type="ECO:0000256" key="2">
    <source>
        <dbReference type="SAM" id="SignalP"/>
    </source>
</evidence>